<dbReference type="InterPro" id="IPR011042">
    <property type="entry name" value="6-blade_b-propeller_TolB-like"/>
</dbReference>
<dbReference type="PANTHER" id="PTHR36842">
    <property type="entry name" value="PROTEIN TOLB HOMOLOG"/>
    <property type="match status" value="1"/>
</dbReference>
<reference evidence="5" key="2">
    <citation type="submission" date="2016-04" db="EMBL/GenBank/DDBJ databases">
        <title>First Complete Genome Sequence of a Subdivision 6 Acidobacterium.</title>
        <authorList>
            <person name="Huang S."/>
            <person name="Vieira S."/>
            <person name="Bunk B."/>
            <person name="Riedel T."/>
            <person name="Sproeer C."/>
            <person name="Overmann J."/>
        </authorList>
    </citation>
    <scope>NUCLEOTIDE SEQUENCE [LARGE SCALE GENOMIC DNA]</scope>
    <source>
        <strain evidence="5">DSM 100886 HEG_-6_39</strain>
    </source>
</reference>
<dbReference type="PANTHER" id="PTHR36842:SF1">
    <property type="entry name" value="PROTEIN TOLB"/>
    <property type="match status" value="1"/>
</dbReference>
<keyword evidence="3" id="KW-0472">Membrane</keyword>
<dbReference type="Proteomes" id="UP000076079">
    <property type="component" value="Chromosome"/>
</dbReference>
<comment type="similarity">
    <text evidence="1">Belongs to the TolB family.</text>
</comment>
<evidence type="ECO:0000313" key="4">
    <source>
        <dbReference type="EMBL" id="AMY09388.1"/>
    </source>
</evidence>
<name>A0A143PMS4_LUTPR</name>
<dbReference type="SUPFAM" id="SSF82171">
    <property type="entry name" value="DPP6 N-terminal domain-like"/>
    <property type="match status" value="1"/>
</dbReference>
<dbReference type="Gene3D" id="2.120.10.30">
    <property type="entry name" value="TolB, C-terminal domain"/>
    <property type="match status" value="4"/>
</dbReference>
<dbReference type="STRING" id="1855912.LuPra_02603"/>
<sequence length="740" mass="80093">MGSGSCRLMRPIAAALRLESRRVTTPNPSPALTDPLAPSSSQPGGRLDSWKEIARYLSRDESTVQRWEKRESMPVHRHQHDKRGSVYAYPAELDTWWQGRRQQLEPQTVSSEETAPEVPSGVPSADFAPEPANRRRRWWVGIAASLVVLPATFLALTWLPRRSEPAADPSRALLRLTSTSGVNIDPALSADGSLLAYASDRGGSGDLDIWVQPTREERPSRVTSTSGDELEPSFSPDGSSIAFSRGEGAGLYIVAVAGGEPRLLVSAVSARTPRFSPDGRWVTYWTGPPVWVSIGAMTVTRSTGLFVIPASGGPSRALAPEFPHARFGTWSPDGEKILFLGVRDRDPNQSSLDWYLVGVNGGEPIRTGALEVLRTGGLKGVPIPGGWSRDGSVIFANYDEGASNVWQVPISPDTGRVAGEPARLTFGTAIERSPTVNASGHVFFTSVAENVDVWRLPLDVNTGLAKGAIERVTDNAASDRLINMSDDGGTMAFLSSRTGQDQIWVRDIDTGRERQLTSATARAGRINREGSTVAAARPVSDRPRIDLIPSQGGPGSTLCDDCSPGDWSPDGARLVVQRGTPTRLLLRDISSGREIELAAHPTWNLLQPRFSPDGRWMVFHTTNSPSLRQIYAVPVVSEEPAPVDAWIPIVRDFGVQPSWSSDGSAIYYFSSRDGALCAWRQPLDPGTKRPVGSPQAVQHFHQARLRAPFAAGAQTSNHVAAGYLYVTLAASAANIWMLDR</sequence>
<feature type="region of interest" description="Disordered" evidence="2">
    <location>
        <begin position="103"/>
        <end position="129"/>
    </location>
</feature>
<dbReference type="AlphaFoldDB" id="A0A143PMS4"/>
<proteinExistence type="inferred from homology"/>
<keyword evidence="5" id="KW-1185">Reference proteome</keyword>
<dbReference type="EMBL" id="CP015136">
    <property type="protein sequence ID" value="AMY09388.1"/>
    <property type="molecule type" value="Genomic_DNA"/>
</dbReference>
<keyword evidence="3" id="KW-0812">Transmembrane</keyword>
<evidence type="ECO:0000313" key="5">
    <source>
        <dbReference type="Proteomes" id="UP000076079"/>
    </source>
</evidence>
<keyword evidence="3" id="KW-1133">Transmembrane helix</keyword>
<evidence type="ECO:0000256" key="2">
    <source>
        <dbReference type="SAM" id="MobiDB-lite"/>
    </source>
</evidence>
<organism evidence="4 5">
    <name type="scientific">Luteitalea pratensis</name>
    <dbReference type="NCBI Taxonomy" id="1855912"/>
    <lineage>
        <taxon>Bacteria</taxon>
        <taxon>Pseudomonadati</taxon>
        <taxon>Acidobacteriota</taxon>
        <taxon>Vicinamibacteria</taxon>
        <taxon>Vicinamibacterales</taxon>
        <taxon>Vicinamibacteraceae</taxon>
        <taxon>Luteitalea</taxon>
    </lineage>
</organism>
<feature type="transmembrane region" description="Helical" evidence="3">
    <location>
        <begin position="138"/>
        <end position="159"/>
    </location>
</feature>
<evidence type="ECO:0000256" key="1">
    <source>
        <dbReference type="ARBA" id="ARBA00009820"/>
    </source>
</evidence>
<dbReference type="InterPro" id="IPR011659">
    <property type="entry name" value="WD40"/>
</dbReference>
<dbReference type="SUPFAM" id="SSF69304">
    <property type="entry name" value="Tricorn protease N-terminal domain"/>
    <property type="match status" value="1"/>
</dbReference>
<reference evidence="4 5" key="1">
    <citation type="journal article" date="2016" name="Genome Announc.">
        <title>First Complete Genome Sequence of a Subdivision 6 Acidobacterium Strain.</title>
        <authorList>
            <person name="Huang S."/>
            <person name="Vieira S."/>
            <person name="Bunk B."/>
            <person name="Riedel T."/>
            <person name="Sproer C."/>
            <person name="Overmann J."/>
        </authorList>
    </citation>
    <scope>NUCLEOTIDE SEQUENCE [LARGE SCALE GENOMIC DNA]</scope>
    <source>
        <strain evidence="5">DSM 100886 HEG_-6_39</strain>
    </source>
</reference>
<accession>A0A143PMS4</accession>
<protein>
    <submittedName>
        <fullName evidence="4">Translocation protein TolB</fullName>
    </submittedName>
</protein>
<feature type="region of interest" description="Disordered" evidence="2">
    <location>
        <begin position="19"/>
        <end position="47"/>
    </location>
</feature>
<gene>
    <name evidence="4" type="ORF">LuPra_02603</name>
</gene>
<dbReference type="Pfam" id="PF07676">
    <property type="entry name" value="PD40"/>
    <property type="match status" value="6"/>
</dbReference>
<evidence type="ECO:0000256" key="3">
    <source>
        <dbReference type="SAM" id="Phobius"/>
    </source>
</evidence>
<feature type="region of interest" description="Disordered" evidence="2">
    <location>
        <begin position="213"/>
        <end position="237"/>
    </location>
</feature>
<feature type="compositionally biased region" description="Polar residues" evidence="2">
    <location>
        <begin position="103"/>
        <end position="113"/>
    </location>
</feature>
<dbReference type="KEGG" id="abac:LuPra_02603"/>